<proteinExistence type="predicted"/>
<dbReference type="Proteomes" id="UP001415857">
    <property type="component" value="Unassembled WGS sequence"/>
</dbReference>
<name>A0AAP0RNI0_LIQFO</name>
<reference evidence="1 2" key="1">
    <citation type="journal article" date="2024" name="Plant J.">
        <title>Genome sequences and population genomics reveal climatic adaptation and genomic divergence between two closely related sweetgum species.</title>
        <authorList>
            <person name="Xu W.Q."/>
            <person name="Ren C.Q."/>
            <person name="Zhang X.Y."/>
            <person name="Comes H.P."/>
            <person name="Liu X.H."/>
            <person name="Li Y.G."/>
            <person name="Kettle C.J."/>
            <person name="Jalonen R."/>
            <person name="Gaisberger H."/>
            <person name="Ma Y.Z."/>
            <person name="Qiu Y.X."/>
        </authorList>
    </citation>
    <scope>NUCLEOTIDE SEQUENCE [LARGE SCALE GENOMIC DNA]</scope>
    <source>
        <strain evidence="1">Hangzhou</strain>
    </source>
</reference>
<accession>A0AAP0RNI0</accession>
<gene>
    <name evidence="1" type="ORF">L1049_004088</name>
</gene>
<keyword evidence="2" id="KW-1185">Reference proteome</keyword>
<evidence type="ECO:0000313" key="2">
    <source>
        <dbReference type="Proteomes" id="UP001415857"/>
    </source>
</evidence>
<evidence type="ECO:0000313" key="1">
    <source>
        <dbReference type="EMBL" id="KAK9281193.1"/>
    </source>
</evidence>
<comment type="caution">
    <text evidence="1">The sequence shown here is derived from an EMBL/GenBank/DDBJ whole genome shotgun (WGS) entry which is preliminary data.</text>
</comment>
<dbReference type="EMBL" id="JBBPBK010000007">
    <property type="protein sequence ID" value="KAK9281193.1"/>
    <property type="molecule type" value="Genomic_DNA"/>
</dbReference>
<dbReference type="AlphaFoldDB" id="A0AAP0RNI0"/>
<sequence length="85" mass="9440">MRYTTRARRGGEAQMSMRVIAMTIATTSPMRSGPPSNSEQTNFPISCALLTIFSLFFLLSPNGEEKIANAMKRKVVFLALKIKVD</sequence>
<protein>
    <submittedName>
        <fullName evidence="1">Uncharacterized protein</fullName>
    </submittedName>
</protein>
<organism evidence="1 2">
    <name type="scientific">Liquidambar formosana</name>
    <name type="common">Formosan gum</name>
    <dbReference type="NCBI Taxonomy" id="63359"/>
    <lineage>
        <taxon>Eukaryota</taxon>
        <taxon>Viridiplantae</taxon>
        <taxon>Streptophyta</taxon>
        <taxon>Embryophyta</taxon>
        <taxon>Tracheophyta</taxon>
        <taxon>Spermatophyta</taxon>
        <taxon>Magnoliopsida</taxon>
        <taxon>eudicotyledons</taxon>
        <taxon>Gunneridae</taxon>
        <taxon>Pentapetalae</taxon>
        <taxon>Saxifragales</taxon>
        <taxon>Altingiaceae</taxon>
        <taxon>Liquidambar</taxon>
    </lineage>
</organism>